<dbReference type="Proteomes" id="UP000694865">
    <property type="component" value="Unplaced"/>
</dbReference>
<evidence type="ECO:0000256" key="1">
    <source>
        <dbReference type="ARBA" id="ARBA00010213"/>
    </source>
</evidence>
<keyword evidence="3" id="KW-1185">Reference proteome</keyword>
<dbReference type="PANTHER" id="PTHR21562">
    <property type="entry name" value="NOTUM-RELATED"/>
    <property type="match status" value="1"/>
</dbReference>
<dbReference type="RefSeq" id="XP_006818624.1">
    <property type="nucleotide sequence ID" value="XM_006818561.1"/>
</dbReference>
<comment type="similarity">
    <text evidence="1">Belongs to the pectinacetylesterase family. Notum subfamily.</text>
</comment>
<evidence type="ECO:0000313" key="4">
    <source>
        <dbReference type="RefSeq" id="XP_006818624.1"/>
    </source>
</evidence>
<proteinExistence type="inferred from homology"/>
<dbReference type="InterPro" id="IPR004963">
    <property type="entry name" value="PAE/NOTUM"/>
</dbReference>
<feature type="transmembrane region" description="Helical" evidence="2">
    <location>
        <begin position="20"/>
        <end position="39"/>
    </location>
</feature>
<gene>
    <name evidence="4" type="primary">LOC102809268</name>
</gene>
<protein>
    <submittedName>
        <fullName evidence="4">Protein notum homolog</fullName>
    </submittedName>
</protein>
<reference evidence="4" key="1">
    <citation type="submission" date="2025-08" db="UniProtKB">
        <authorList>
            <consortium name="RefSeq"/>
        </authorList>
    </citation>
    <scope>IDENTIFICATION</scope>
    <source>
        <tissue evidence="4">Testes</tissue>
    </source>
</reference>
<accession>A0ABM0MF33</accession>
<keyword evidence="2" id="KW-1133">Transmembrane helix</keyword>
<keyword evidence="2" id="KW-0812">Transmembrane</keyword>
<dbReference type="GeneID" id="102809268"/>
<organism evidence="3 4">
    <name type="scientific">Saccoglossus kowalevskii</name>
    <name type="common">Acorn worm</name>
    <dbReference type="NCBI Taxonomy" id="10224"/>
    <lineage>
        <taxon>Eukaryota</taxon>
        <taxon>Metazoa</taxon>
        <taxon>Hemichordata</taxon>
        <taxon>Enteropneusta</taxon>
        <taxon>Harrimaniidae</taxon>
        <taxon>Saccoglossus</taxon>
    </lineage>
</organism>
<keyword evidence="2" id="KW-0472">Membrane</keyword>
<name>A0ABM0MF33_SACKO</name>
<evidence type="ECO:0000256" key="2">
    <source>
        <dbReference type="SAM" id="Phobius"/>
    </source>
</evidence>
<dbReference type="PANTHER" id="PTHR21562:SF67">
    <property type="entry name" value="PECTIN ACETYLESTERASE"/>
    <property type="match status" value="1"/>
</dbReference>
<dbReference type="Pfam" id="PF03283">
    <property type="entry name" value="PAE"/>
    <property type="match status" value="1"/>
</dbReference>
<evidence type="ECO:0000313" key="3">
    <source>
        <dbReference type="Proteomes" id="UP000694865"/>
    </source>
</evidence>
<sequence>MNPAHHRQKCVRCICNKWTILTILAFLTWLYRLIVYLSASNLQLVLVPMELANEKRAYCLDGSAPGYYFRKGHDEGENSWILYLQGGGWCWNISDCYERTKGRYGSSNEMQGTLPVGGFLSNSANSNPDFYNWNVAFFAYCDGASFAGDVNVPLSYKGNTIYFRGKRVLDLLLDYLMDKGLSSADRVILSGMSAGGLAVYIHADYIRNKFPPQTAFHAFPDAGYFPDVKNITNHDHIKEAFQNVIRLQGIENNLNTACLADQDINSKWKCFFPQYTYPYVTTPMFVLNSAYDIWSLWYILNVRCHISACDKDNLHHLTSYHDQFMQIAEPIYKSTKAAIYTSSCFSHVHTLQNTEWTKHLVNGTTPVAAFGDWYFGRKTVQQSKYWDCATPACNPTCDWTLNTFMYFASSNSKYDF</sequence>
<dbReference type="InterPro" id="IPR029058">
    <property type="entry name" value="AB_hydrolase_fold"/>
</dbReference>
<dbReference type="SUPFAM" id="SSF53474">
    <property type="entry name" value="alpha/beta-Hydrolases"/>
    <property type="match status" value="1"/>
</dbReference>